<dbReference type="Proteomes" id="UP001243298">
    <property type="component" value="Unassembled WGS sequence"/>
</dbReference>
<organism evidence="1 2">
    <name type="scientific">Psychrobacter pocilloporae</name>
    <dbReference type="NCBI Taxonomy" id="1775882"/>
    <lineage>
        <taxon>Bacteria</taxon>
        <taxon>Pseudomonadati</taxon>
        <taxon>Pseudomonadota</taxon>
        <taxon>Gammaproteobacteria</taxon>
        <taxon>Moraxellales</taxon>
        <taxon>Moraxellaceae</taxon>
        <taxon>Psychrobacter</taxon>
    </lineage>
</organism>
<name>A0ABT6IQZ7_9GAMM</name>
<dbReference type="EMBL" id="PGFT01000001">
    <property type="protein sequence ID" value="MDH4904148.1"/>
    <property type="molecule type" value="Genomic_DNA"/>
</dbReference>
<reference evidence="1 2" key="1">
    <citation type="submission" date="2017-11" db="EMBL/GenBank/DDBJ databases">
        <title>Whole genome sequencing of Psychrobacter pocilloporae S6-60T(=JCM 31058T=LMG 29157T).</title>
        <authorList>
            <person name="Das S.K."/>
        </authorList>
    </citation>
    <scope>NUCLEOTIDE SEQUENCE [LARGE SCALE GENOMIC DNA]</scope>
    <source>
        <strain evidence="1 2">S6-60</strain>
    </source>
</reference>
<comment type="caution">
    <text evidence="1">The sequence shown here is derived from an EMBL/GenBank/DDBJ whole genome shotgun (WGS) entry which is preliminary data.</text>
</comment>
<proteinExistence type="predicted"/>
<sequence>MNNHPSVSIDTPASRLVTVDSLYLRLMYDRIQDIYRDTDHLATALDAIKTKDDASQGVLVAVKAALYANSELAGIVSDMFCEHALPYQAEATDHDA</sequence>
<gene>
    <name evidence="1" type="ORF">CUR83_03520</name>
</gene>
<keyword evidence="2" id="KW-1185">Reference proteome</keyword>
<evidence type="ECO:0000313" key="1">
    <source>
        <dbReference type="EMBL" id="MDH4904148.1"/>
    </source>
</evidence>
<evidence type="ECO:0000313" key="2">
    <source>
        <dbReference type="Proteomes" id="UP001243298"/>
    </source>
</evidence>
<accession>A0ABT6IQZ7</accession>
<protein>
    <submittedName>
        <fullName evidence="1">Uncharacterized protein</fullName>
    </submittedName>
</protein>
<dbReference type="RefSeq" id="WP_284719097.1">
    <property type="nucleotide sequence ID" value="NZ_PGFT01000001.1"/>
</dbReference>